<feature type="transmembrane region" description="Helical" evidence="1">
    <location>
        <begin position="124"/>
        <end position="143"/>
    </location>
</feature>
<gene>
    <name evidence="2" type="ORF">OPDIPICF_01039</name>
</gene>
<evidence type="ECO:0008006" key="4">
    <source>
        <dbReference type="Google" id="ProtNLM"/>
    </source>
</evidence>
<name>A0A5S9PP22_9GAMM</name>
<proteinExistence type="predicted"/>
<keyword evidence="1" id="KW-0472">Membrane</keyword>
<dbReference type="EMBL" id="CACSIO010000012">
    <property type="protein sequence ID" value="CAA0106239.1"/>
    <property type="molecule type" value="Genomic_DNA"/>
</dbReference>
<dbReference type="AlphaFoldDB" id="A0A5S9PP22"/>
<feature type="transmembrane region" description="Helical" evidence="1">
    <location>
        <begin position="149"/>
        <end position="171"/>
    </location>
</feature>
<dbReference type="PANTHER" id="PTHR40076">
    <property type="entry name" value="MEMBRANE PROTEIN-RELATED"/>
    <property type="match status" value="1"/>
</dbReference>
<keyword evidence="1" id="KW-0812">Transmembrane</keyword>
<organism evidence="2 3">
    <name type="scientific">BD1-7 clade bacterium</name>
    <dbReference type="NCBI Taxonomy" id="2029982"/>
    <lineage>
        <taxon>Bacteria</taxon>
        <taxon>Pseudomonadati</taxon>
        <taxon>Pseudomonadota</taxon>
        <taxon>Gammaproteobacteria</taxon>
        <taxon>Cellvibrionales</taxon>
        <taxon>Spongiibacteraceae</taxon>
        <taxon>BD1-7 clade</taxon>
    </lineage>
</organism>
<accession>A0A5S9PP22</accession>
<dbReference type="PANTHER" id="PTHR40076:SF1">
    <property type="entry name" value="MEMBRANE PROTEIN"/>
    <property type="match status" value="1"/>
</dbReference>
<dbReference type="Proteomes" id="UP000441399">
    <property type="component" value="Unassembled WGS sequence"/>
</dbReference>
<feature type="transmembrane region" description="Helical" evidence="1">
    <location>
        <begin position="93"/>
        <end position="112"/>
    </location>
</feature>
<reference evidence="2 3" key="1">
    <citation type="submission" date="2019-11" db="EMBL/GenBank/DDBJ databases">
        <authorList>
            <person name="Holert J."/>
        </authorList>
    </citation>
    <scope>NUCLEOTIDE SEQUENCE [LARGE SCALE GENOMIC DNA]</scope>
    <source>
        <strain evidence="2">SB11_3</strain>
    </source>
</reference>
<feature type="transmembrane region" description="Helical" evidence="1">
    <location>
        <begin position="192"/>
        <end position="219"/>
    </location>
</feature>
<protein>
    <recommendedName>
        <fullName evidence="4">DUF975 family protein</fullName>
    </recommendedName>
</protein>
<dbReference type="OrthoDB" id="5516623at2"/>
<keyword evidence="1" id="KW-1133">Transmembrane helix</keyword>
<evidence type="ECO:0000256" key="1">
    <source>
        <dbReference type="SAM" id="Phobius"/>
    </source>
</evidence>
<keyword evidence="3" id="KW-1185">Reference proteome</keyword>
<evidence type="ECO:0000313" key="3">
    <source>
        <dbReference type="Proteomes" id="UP000441399"/>
    </source>
</evidence>
<evidence type="ECO:0000313" key="2">
    <source>
        <dbReference type="EMBL" id="CAA0106239.1"/>
    </source>
</evidence>
<dbReference type="InterPro" id="IPR010380">
    <property type="entry name" value="DUF975"/>
</dbReference>
<feature type="transmembrane region" description="Helical" evidence="1">
    <location>
        <begin position="56"/>
        <end position="87"/>
    </location>
</feature>
<sequence>MSDVYQAPAADMQTPVDGDRIERAIAGDYEFSVMDAFAEGRKLSDGSKWKIHKTALLMFVVMIAIGLGFGLVTGVVGSIIPVVAAILPVLAQLAIYLVMTPMMVAFFMMAVTHVSGGEWEKVGLFDYMGAMGKLFVTYLLMVLMVTVGFILLVIPGIYLSIAYGFALILAGDKNMGIWESLEVSRKAMSNRWFSFLGLYMLLGVVNLIGMIPLGIGLIWTIPWSVNTMAAVYRDMFGPAEV</sequence>